<accession>A0A2V3IJ51</accession>
<evidence type="ECO:0000313" key="6">
    <source>
        <dbReference type="EMBL" id="PXF42126.1"/>
    </source>
</evidence>
<dbReference type="GO" id="GO:0046854">
    <property type="term" value="P:phosphatidylinositol phosphate biosynthetic process"/>
    <property type="evidence" value="ECO:0007669"/>
    <property type="project" value="InterPro"/>
</dbReference>
<feature type="region of interest" description="Disordered" evidence="3">
    <location>
        <begin position="1"/>
        <end position="39"/>
    </location>
</feature>
<dbReference type="GO" id="GO:0048015">
    <property type="term" value="P:phosphatidylinositol-mediated signaling"/>
    <property type="evidence" value="ECO:0007669"/>
    <property type="project" value="TreeGrafter"/>
</dbReference>
<dbReference type="InterPro" id="IPR000591">
    <property type="entry name" value="DEP_dom"/>
</dbReference>
<dbReference type="InterPro" id="IPR000403">
    <property type="entry name" value="PI3/4_kinase_cat_dom"/>
</dbReference>
<proteinExistence type="predicted"/>
<dbReference type="InterPro" id="IPR036388">
    <property type="entry name" value="WH-like_DNA-bd_sf"/>
</dbReference>
<dbReference type="OrthoDB" id="3237at2759"/>
<dbReference type="CDD" id="cd04371">
    <property type="entry name" value="DEP"/>
    <property type="match status" value="1"/>
</dbReference>
<dbReference type="InterPro" id="IPR015433">
    <property type="entry name" value="PI3/4_kinase"/>
</dbReference>
<sequence>MTQQDEATSVAPSTNARLSEQLPSAVSTPPSSAHVSASIPSTTTTSFSSFELRPDHLLTLLLAPDLEDSLTPSALLAANNIAIFRLLPLILAAVHRMGESPTRRQCFVKLVSVLRMRVAACRGLKLRFLLLIRNPAFANHWLVKLVHRRDCYLAAKHALDDFAMELPARCSSSALSLAISDDFISFRRSDSKQVAGWLNDKNTLISFAARRLLHPEHGIHIRTINWYMRPIRAAFFATELVDGIMEHANFRSRSEGVQLAQRILDYGLIIKVGGHSNKFSDSKRRVYQCRLALQREDAGYCRVKTRCNKLITSWSELENQPTAIKQIEVQLPMDMVDLQSYEFWTSSVYVRDVEKGYRYGYRAITHPLYCGGLLPQAHLDFSKFLPEDAASFEDSSSVSVGSSMDYVSDLLSPKSAITTTEINDFHQDSSVVGSAIVRKVFTSIARPMIVELRAPMENADLDEDDHHIVLPPGVLVKEGDNLMQDLGVEVMFQIFNHIWKTSPLLKPKYKKAPYSYCYEVFPTTPTQGFMEAMTGLIPLKDYDWVEWRDNYGSDPERVEDILRSTVGSYIGAYICGGRDRHFDNVLIKDHRYLLHIDFGFLMGTSPPIDGPRIAIAPQMEAVFRSMKVWDRFVEMSLDAYLALRAEAPAIIRTSVMIFSKAGYDERQIRDFVQGKFSLNVHENDKKAAEFVKRQLVMSSGDIKTRFKAFAHAHIDPAWYGLLEKGFPPAVAIMKLVDAKEQKAAKKLSQQTTMVVSAEQRIQL</sequence>
<dbReference type="PROSITE" id="PS50186">
    <property type="entry name" value="DEP"/>
    <property type="match status" value="1"/>
</dbReference>
<gene>
    <name evidence="6" type="ORF">BWQ96_08158</name>
</gene>
<dbReference type="AlphaFoldDB" id="A0A2V3IJ51"/>
<dbReference type="GO" id="GO:0005737">
    <property type="term" value="C:cytoplasm"/>
    <property type="evidence" value="ECO:0007669"/>
    <property type="project" value="TreeGrafter"/>
</dbReference>
<evidence type="ECO:0000256" key="3">
    <source>
        <dbReference type="SAM" id="MobiDB-lite"/>
    </source>
</evidence>
<dbReference type="Gene3D" id="3.30.1010.10">
    <property type="entry name" value="Phosphatidylinositol 3-kinase Catalytic Subunit, Chain A, domain 4"/>
    <property type="match status" value="1"/>
</dbReference>
<keyword evidence="7" id="KW-1185">Reference proteome</keyword>
<keyword evidence="2 6" id="KW-0418">Kinase</keyword>
<dbReference type="GO" id="GO:0052742">
    <property type="term" value="F:phosphatidylinositol kinase activity"/>
    <property type="evidence" value="ECO:0007669"/>
    <property type="project" value="TreeGrafter"/>
</dbReference>
<keyword evidence="1" id="KW-0808">Transferase</keyword>
<dbReference type="Proteomes" id="UP000247409">
    <property type="component" value="Unassembled WGS sequence"/>
</dbReference>
<dbReference type="SMART" id="SM00049">
    <property type="entry name" value="DEP"/>
    <property type="match status" value="1"/>
</dbReference>
<dbReference type="Gene3D" id="1.10.10.10">
    <property type="entry name" value="Winged helix-like DNA-binding domain superfamily/Winged helix DNA-binding domain"/>
    <property type="match status" value="1"/>
</dbReference>
<dbReference type="EMBL" id="NBIV01000176">
    <property type="protein sequence ID" value="PXF42126.1"/>
    <property type="molecule type" value="Genomic_DNA"/>
</dbReference>
<dbReference type="PANTHER" id="PTHR10048">
    <property type="entry name" value="PHOSPHATIDYLINOSITOL KINASE"/>
    <property type="match status" value="1"/>
</dbReference>
<organism evidence="6 7">
    <name type="scientific">Gracilariopsis chorda</name>
    <dbReference type="NCBI Taxonomy" id="448386"/>
    <lineage>
        <taxon>Eukaryota</taxon>
        <taxon>Rhodophyta</taxon>
        <taxon>Florideophyceae</taxon>
        <taxon>Rhodymeniophycidae</taxon>
        <taxon>Gracilariales</taxon>
        <taxon>Gracilariaceae</taxon>
        <taxon>Gracilariopsis</taxon>
    </lineage>
</organism>
<dbReference type="SMART" id="SM00146">
    <property type="entry name" value="PI3Kc"/>
    <property type="match status" value="1"/>
</dbReference>
<dbReference type="Pfam" id="PF00610">
    <property type="entry name" value="DEP"/>
    <property type="match status" value="1"/>
</dbReference>
<feature type="domain" description="DEP" evidence="4">
    <location>
        <begin position="215"/>
        <end position="287"/>
    </location>
</feature>
<dbReference type="Gene3D" id="1.10.1070.11">
    <property type="entry name" value="Phosphatidylinositol 3-/4-kinase, catalytic domain"/>
    <property type="match status" value="1"/>
</dbReference>
<dbReference type="InterPro" id="IPR011009">
    <property type="entry name" value="Kinase-like_dom_sf"/>
</dbReference>
<dbReference type="SUPFAM" id="SSF46785">
    <property type="entry name" value="Winged helix' DNA-binding domain"/>
    <property type="match status" value="1"/>
</dbReference>
<dbReference type="InterPro" id="IPR036940">
    <property type="entry name" value="PI3/4_kinase_cat_sf"/>
</dbReference>
<evidence type="ECO:0000256" key="1">
    <source>
        <dbReference type="ARBA" id="ARBA00022679"/>
    </source>
</evidence>
<protein>
    <submittedName>
        <fullName evidence="6">Phosphatidylinositol 3-kinase VPS34-like</fullName>
    </submittedName>
</protein>
<evidence type="ECO:0000256" key="2">
    <source>
        <dbReference type="ARBA" id="ARBA00022777"/>
    </source>
</evidence>
<dbReference type="SUPFAM" id="SSF56112">
    <property type="entry name" value="Protein kinase-like (PK-like)"/>
    <property type="match status" value="1"/>
</dbReference>
<dbReference type="PROSITE" id="PS50290">
    <property type="entry name" value="PI3_4_KINASE_3"/>
    <property type="match status" value="1"/>
</dbReference>
<comment type="caution">
    <text evidence="6">The sequence shown here is derived from an EMBL/GenBank/DDBJ whole genome shotgun (WGS) entry which is preliminary data.</text>
</comment>
<evidence type="ECO:0000259" key="4">
    <source>
        <dbReference type="PROSITE" id="PS50186"/>
    </source>
</evidence>
<evidence type="ECO:0000313" key="7">
    <source>
        <dbReference type="Proteomes" id="UP000247409"/>
    </source>
</evidence>
<dbReference type="GO" id="GO:0016020">
    <property type="term" value="C:membrane"/>
    <property type="evidence" value="ECO:0007669"/>
    <property type="project" value="TreeGrafter"/>
</dbReference>
<dbReference type="STRING" id="448386.A0A2V3IJ51"/>
<evidence type="ECO:0000259" key="5">
    <source>
        <dbReference type="PROSITE" id="PS50290"/>
    </source>
</evidence>
<reference evidence="6 7" key="1">
    <citation type="journal article" date="2018" name="Mol. Biol. Evol.">
        <title>Analysis of the draft genome of the red seaweed Gracilariopsis chorda provides insights into genome size evolution in Rhodophyta.</title>
        <authorList>
            <person name="Lee J."/>
            <person name="Yang E.C."/>
            <person name="Graf L."/>
            <person name="Yang J.H."/>
            <person name="Qiu H."/>
            <person name="Zel Zion U."/>
            <person name="Chan C.X."/>
            <person name="Stephens T.G."/>
            <person name="Weber A.P.M."/>
            <person name="Boo G.H."/>
            <person name="Boo S.M."/>
            <person name="Kim K.M."/>
            <person name="Shin Y."/>
            <person name="Jung M."/>
            <person name="Lee S.J."/>
            <person name="Yim H.S."/>
            <person name="Lee J.H."/>
            <person name="Bhattacharya D."/>
            <person name="Yoon H.S."/>
        </authorList>
    </citation>
    <scope>NUCLEOTIDE SEQUENCE [LARGE SCALE GENOMIC DNA]</scope>
    <source>
        <strain evidence="6 7">SKKU-2015</strain>
        <tissue evidence="6">Whole body</tissue>
    </source>
</reference>
<name>A0A2V3IJ51_9FLOR</name>
<dbReference type="InterPro" id="IPR036390">
    <property type="entry name" value="WH_DNA-bd_sf"/>
</dbReference>
<feature type="domain" description="PI3K/PI4K catalytic" evidence="5">
    <location>
        <begin position="434"/>
        <end position="703"/>
    </location>
</feature>